<gene>
    <name evidence="2" type="ORF">ILUMI_05181</name>
</gene>
<dbReference type="OrthoDB" id="8191996at2759"/>
<dbReference type="AlphaFoldDB" id="A0A8K0GIW5"/>
<protein>
    <recommendedName>
        <fullName evidence="1">Mos1 transposase HTH domain-containing protein</fullName>
    </recommendedName>
</protein>
<dbReference type="EMBL" id="VTPC01001905">
    <property type="protein sequence ID" value="KAF2901006.1"/>
    <property type="molecule type" value="Genomic_DNA"/>
</dbReference>
<evidence type="ECO:0000313" key="3">
    <source>
        <dbReference type="Proteomes" id="UP000801492"/>
    </source>
</evidence>
<dbReference type="InterPro" id="IPR041426">
    <property type="entry name" value="Mos1_HTH"/>
</dbReference>
<evidence type="ECO:0000259" key="1">
    <source>
        <dbReference type="Pfam" id="PF17906"/>
    </source>
</evidence>
<feature type="domain" description="Mos1 transposase HTH" evidence="1">
    <location>
        <begin position="13"/>
        <end position="58"/>
    </location>
</feature>
<dbReference type="Proteomes" id="UP000801492">
    <property type="component" value="Unassembled WGS sequence"/>
</dbReference>
<dbReference type="InterPro" id="IPR052709">
    <property type="entry name" value="Transposase-MT_Hybrid"/>
</dbReference>
<reference evidence="2" key="1">
    <citation type="submission" date="2019-08" db="EMBL/GenBank/DDBJ databases">
        <title>The genome of the North American firefly Photinus pyralis.</title>
        <authorList>
            <consortium name="Photinus pyralis genome working group"/>
            <person name="Fallon T.R."/>
            <person name="Sander Lower S.E."/>
            <person name="Weng J.-K."/>
        </authorList>
    </citation>
    <scope>NUCLEOTIDE SEQUENCE</scope>
    <source>
        <strain evidence="2">TRF0915ILg1</strain>
        <tissue evidence="2">Whole body</tissue>
    </source>
</reference>
<comment type="caution">
    <text evidence="2">The sequence shown here is derived from an EMBL/GenBank/DDBJ whole genome shotgun (WGS) entry which is preliminary data.</text>
</comment>
<dbReference type="PANTHER" id="PTHR46060">
    <property type="entry name" value="MARINER MOS1 TRANSPOSASE-LIKE PROTEIN"/>
    <property type="match status" value="1"/>
</dbReference>
<organism evidence="2 3">
    <name type="scientific">Ignelater luminosus</name>
    <name type="common">Cucubano</name>
    <name type="synonym">Pyrophorus luminosus</name>
    <dbReference type="NCBI Taxonomy" id="2038154"/>
    <lineage>
        <taxon>Eukaryota</taxon>
        <taxon>Metazoa</taxon>
        <taxon>Ecdysozoa</taxon>
        <taxon>Arthropoda</taxon>
        <taxon>Hexapoda</taxon>
        <taxon>Insecta</taxon>
        <taxon>Pterygota</taxon>
        <taxon>Neoptera</taxon>
        <taxon>Endopterygota</taxon>
        <taxon>Coleoptera</taxon>
        <taxon>Polyphaga</taxon>
        <taxon>Elateriformia</taxon>
        <taxon>Elateroidea</taxon>
        <taxon>Elateridae</taxon>
        <taxon>Agrypninae</taxon>
        <taxon>Pyrophorini</taxon>
        <taxon>Ignelater</taxon>
    </lineage>
</organism>
<accession>A0A8K0GIW5</accession>
<name>A0A8K0GIW5_IGNLU</name>
<sequence length="232" mass="26839">MPPPIENPTDCEVRSVIHFLSAKGVKAIEIHRNICEVYGQNIMSDGMVLKWVRAFKDGRKNVHDKERNVILQWATTKIQKRLRKLWEELFSEKDAGESESEFENVYLSDRYQPTDSESSDSSDEEACNKTISFYESKNDADNTRIDNGGIYWGPVDESSLKLFDFTKNNTGIKLKFYEEYTNKDPYNFFLIFVTDGIIQYMVGLTNLFAEQIAKVVQKPKGHVKAWIPTNRD</sequence>
<dbReference type="Pfam" id="PF17906">
    <property type="entry name" value="HTH_48"/>
    <property type="match status" value="1"/>
</dbReference>
<keyword evidence="3" id="KW-1185">Reference proteome</keyword>
<proteinExistence type="predicted"/>
<dbReference type="Gene3D" id="1.10.10.1450">
    <property type="match status" value="1"/>
</dbReference>
<evidence type="ECO:0000313" key="2">
    <source>
        <dbReference type="EMBL" id="KAF2901006.1"/>
    </source>
</evidence>
<dbReference type="PANTHER" id="PTHR46060:SF1">
    <property type="entry name" value="MARINER MOS1 TRANSPOSASE-LIKE PROTEIN"/>
    <property type="match status" value="1"/>
</dbReference>